<sequence length="49" mass="5639">MEDLVTISYSEYERLVKAEAFLNALEAAGVDNWSGYGDAWDMYEEEEEV</sequence>
<protein>
    <submittedName>
        <fullName evidence="1">Host recBCD nuclease inhibitor</fullName>
    </submittedName>
</protein>
<dbReference type="InterPro" id="IPR058007">
    <property type="entry name" value="Gp5.9"/>
</dbReference>
<accession>A0AAE7WEL2</accession>
<dbReference type="EMBL" id="MZ333457">
    <property type="protein sequence ID" value="QYI86582.1"/>
    <property type="molecule type" value="Genomic_DNA"/>
</dbReference>
<name>A0AAE7WEL2_9CAUD</name>
<dbReference type="Proteomes" id="UP000827296">
    <property type="component" value="Segment"/>
</dbReference>
<evidence type="ECO:0000313" key="1">
    <source>
        <dbReference type="EMBL" id="QYI86582.1"/>
    </source>
</evidence>
<proteinExistence type="predicted"/>
<organism evidence="1 2">
    <name type="scientific">Enterococcus phage SSsP-1</name>
    <dbReference type="NCBI Taxonomy" id="2859527"/>
    <lineage>
        <taxon>Viruses</taxon>
        <taxon>Duplodnaviria</taxon>
        <taxon>Heunggongvirae</taxon>
        <taxon>Uroviricota</taxon>
        <taxon>Caudoviricetes</taxon>
        <taxon>Saphexavirus</taxon>
        <taxon>Saphexavirus SSsP1</taxon>
    </lineage>
</organism>
<evidence type="ECO:0000313" key="2">
    <source>
        <dbReference type="Proteomes" id="UP000827296"/>
    </source>
</evidence>
<dbReference type="Pfam" id="PF25708">
    <property type="entry name" value="Phage_T7_Gp5_9"/>
    <property type="match status" value="1"/>
</dbReference>
<reference evidence="1 2" key="1">
    <citation type="journal article" date="2022" name="Viruses">
        <title>Two Novel Lytic Bacteriophages Infecting Enterococcus spp. Are Promising Candidates for Targeted Antibacterial Therapy.</title>
        <authorList>
            <person name="Tkachev P.V."/>
            <person name="Pchelin I.M."/>
            <person name="Azarov D.V."/>
            <person name="Gorshkov A.N."/>
            <person name="Shamova O.V."/>
            <person name="Dmitriev A.V."/>
            <person name="Goncharov A.E."/>
        </authorList>
    </citation>
    <scope>NUCLEOTIDE SEQUENCE [LARGE SCALE GENOMIC DNA]</scope>
</reference>
<keyword evidence="2" id="KW-1185">Reference proteome</keyword>